<evidence type="ECO:0000256" key="5">
    <source>
        <dbReference type="SAM" id="MobiDB-lite"/>
    </source>
</evidence>
<gene>
    <name evidence="7" type="primary">Adamtsl4</name>
    <name evidence="7" type="ORF">GWK47_032246</name>
</gene>
<dbReference type="EMBL" id="JACEEZ010002065">
    <property type="protein sequence ID" value="KAG0728550.1"/>
    <property type="molecule type" value="Genomic_DNA"/>
</dbReference>
<dbReference type="AlphaFoldDB" id="A0A8J5D4H6"/>
<dbReference type="InterPro" id="IPR050439">
    <property type="entry name" value="ADAMTS_ADAMTS-like"/>
</dbReference>
<dbReference type="Gene3D" id="2.60.120.830">
    <property type="match status" value="1"/>
</dbReference>
<keyword evidence="3" id="KW-0732">Signal</keyword>
<dbReference type="FunFam" id="2.20.100.10:FF:000005">
    <property type="entry name" value="ADAM metallopeptidase with thrombospondin type 1 motif 9"/>
    <property type="match status" value="2"/>
</dbReference>
<dbReference type="InterPro" id="IPR036383">
    <property type="entry name" value="TSP1_rpt_sf"/>
</dbReference>
<dbReference type="GO" id="GO:0006508">
    <property type="term" value="P:proteolysis"/>
    <property type="evidence" value="ECO:0007669"/>
    <property type="project" value="TreeGrafter"/>
</dbReference>
<feature type="domain" description="PLAC" evidence="6">
    <location>
        <begin position="466"/>
        <end position="502"/>
    </location>
</feature>
<reference evidence="7" key="1">
    <citation type="submission" date="2020-07" db="EMBL/GenBank/DDBJ databases">
        <title>The High-quality genome of the commercially important snow crab, Chionoecetes opilio.</title>
        <authorList>
            <person name="Jeong J.-H."/>
            <person name="Ryu S."/>
        </authorList>
    </citation>
    <scope>NUCLEOTIDE SEQUENCE</scope>
    <source>
        <strain evidence="7">MADBK_172401_WGS</strain>
        <tissue evidence="7">Digestive gland</tissue>
    </source>
</reference>
<dbReference type="PANTHER" id="PTHR13723">
    <property type="entry name" value="ADAMTS A DISINTEGRIN AND METALLOPROTEASE WITH THROMBOSPONDIN MOTIFS PROTEASE"/>
    <property type="match status" value="1"/>
</dbReference>
<dbReference type="Gene3D" id="2.20.100.10">
    <property type="entry name" value="Thrombospondin type-1 (TSP1) repeat"/>
    <property type="match status" value="4"/>
</dbReference>
<organism evidence="7 8">
    <name type="scientific">Chionoecetes opilio</name>
    <name type="common">Atlantic snow crab</name>
    <name type="synonym">Cancer opilio</name>
    <dbReference type="NCBI Taxonomy" id="41210"/>
    <lineage>
        <taxon>Eukaryota</taxon>
        <taxon>Metazoa</taxon>
        <taxon>Ecdysozoa</taxon>
        <taxon>Arthropoda</taxon>
        <taxon>Crustacea</taxon>
        <taxon>Multicrustacea</taxon>
        <taxon>Malacostraca</taxon>
        <taxon>Eumalacostraca</taxon>
        <taxon>Eucarida</taxon>
        <taxon>Decapoda</taxon>
        <taxon>Pleocyemata</taxon>
        <taxon>Brachyura</taxon>
        <taxon>Eubrachyura</taxon>
        <taxon>Majoidea</taxon>
        <taxon>Majidae</taxon>
        <taxon>Chionoecetes</taxon>
    </lineage>
</organism>
<evidence type="ECO:0000256" key="2">
    <source>
        <dbReference type="ARBA" id="ARBA00022525"/>
    </source>
</evidence>
<dbReference type="GO" id="GO:0004222">
    <property type="term" value="F:metalloendopeptidase activity"/>
    <property type="evidence" value="ECO:0007669"/>
    <property type="project" value="TreeGrafter"/>
</dbReference>
<dbReference type="Pfam" id="PF19030">
    <property type="entry name" value="TSP1_ADAMTS"/>
    <property type="match status" value="5"/>
</dbReference>
<protein>
    <submittedName>
        <fullName evidence="7">ADAMTS-like protein 4</fullName>
    </submittedName>
</protein>
<dbReference type="PANTHER" id="PTHR13723:SF281">
    <property type="entry name" value="PAPILIN"/>
    <property type="match status" value="1"/>
</dbReference>
<keyword evidence="4" id="KW-0677">Repeat</keyword>
<evidence type="ECO:0000313" key="7">
    <source>
        <dbReference type="EMBL" id="KAG0728550.1"/>
    </source>
</evidence>
<dbReference type="Pfam" id="PF08686">
    <property type="entry name" value="PLAC"/>
    <property type="match status" value="1"/>
</dbReference>
<dbReference type="GO" id="GO:0005576">
    <property type="term" value="C:extracellular region"/>
    <property type="evidence" value="ECO:0007669"/>
    <property type="project" value="UniProtKB-SubCell"/>
</dbReference>
<evidence type="ECO:0000313" key="8">
    <source>
        <dbReference type="Proteomes" id="UP000770661"/>
    </source>
</evidence>
<dbReference type="InterPro" id="IPR010909">
    <property type="entry name" value="PLAC"/>
</dbReference>
<dbReference type="PROSITE" id="PS50900">
    <property type="entry name" value="PLAC"/>
    <property type="match status" value="1"/>
</dbReference>
<evidence type="ECO:0000256" key="1">
    <source>
        <dbReference type="ARBA" id="ARBA00004613"/>
    </source>
</evidence>
<sequence>MGAGTGFFYSRPRTPSEVGEVIQAPGPLTVPIDVMLIYQSTNTGVRYEYWYPLGHPHAPSGVTQGQGRAHVPRGSSPLRQVLPAYQGRPGGDGGTPADPLSHLDGRPSLGVGGVAGGDSSGPSWRVWKFTPCSRTCGGGQQQTVYICTSPAGAILADDVCVSPKPPPQTVHCNPRPCPPSWQLGEWSQCSVMCGSGVMTRTWACVQEVTPTLTRSVPPSACPAPLRATMVPLMQPCTMAPCTKWEVTAWTQCSVECGTGVKTRQVTCRADGRRVGAEQCNIQEKPPSQLLCHAHSCAHHTWFYTDWSEECYGGCEDGVQRRRVWCLAGVNTVEGECDATQRPPDSRPCPLPGACAAAWFTGPWSTCSEQCGNGTRSREVVCVVFLRGTFRATLEIECDAARKPNDSQPCNPDPCPPHCVRGAVVGAPRRGPCSAWTSTSTSPPACSIAEKPITARPCVEKPCNKPSDRSCVDRFRNCLMVQQARLCRYSYYRAVCCASCFTQ</sequence>
<proteinExistence type="predicted"/>
<dbReference type="InterPro" id="IPR000884">
    <property type="entry name" value="TSP1_rpt"/>
</dbReference>
<evidence type="ECO:0000256" key="3">
    <source>
        <dbReference type="ARBA" id="ARBA00022729"/>
    </source>
</evidence>
<dbReference type="OrthoDB" id="5950222at2759"/>
<dbReference type="PROSITE" id="PS50092">
    <property type="entry name" value="TSP1"/>
    <property type="match status" value="5"/>
</dbReference>
<dbReference type="Proteomes" id="UP000770661">
    <property type="component" value="Unassembled WGS sequence"/>
</dbReference>
<comment type="caution">
    <text evidence="7">The sequence shown here is derived from an EMBL/GenBank/DDBJ whole genome shotgun (WGS) entry which is preliminary data.</text>
</comment>
<comment type="subcellular location">
    <subcellularLocation>
        <location evidence="1">Secreted</location>
    </subcellularLocation>
</comment>
<feature type="region of interest" description="Disordered" evidence="5">
    <location>
        <begin position="61"/>
        <end position="100"/>
    </location>
</feature>
<accession>A0A8J5D4H6</accession>
<evidence type="ECO:0000259" key="6">
    <source>
        <dbReference type="PROSITE" id="PS50900"/>
    </source>
</evidence>
<dbReference type="SMART" id="SM00209">
    <property type="entry name" value="TSP1"/>
    <property type="match status" value="5"/>
</dbReference>
<dbReference type="GO" id="GO:0030198">
    <property type="term" value="P:extracellular matrix organization"/>
    <property type="evidence" value="ECO:0007669"/>
    <property type="project" value="TreeGrafter"/>
</dbReference>
<keyword evidence="2" id="KW-0964">Secreted</keyword>
<evidence type="ECO:0000256" key="4">
    <source>
        <dbReference type="ARBA" id="ARBA00022737"/>
    </source>
</evidence>
<dbReference type="SUPFAM" id="SSF82895">
    <property type="entry name" value="TSP-1 type 1 repeat"/>
    <property type="match status" value="4"/>
</dbReference>
<name>A0A8J5D4H6_CHIOP</name>
<dbReference type="GO" id="GO:0031012">
    <property type="term" value="C:extracellular matrix"/>
    <property type="evidence" value="ECO:0007669"/>
    <property type="project" value="TreeGrafter"/>
</dbReference>
<keyword evidence="8" id="KW-1185">Reference proteome</keyword>